<protein>
    <submittedName>
        <fullName evidence="1">DUF1499 domain-containing protein</fullName>
    </submittedName>
</protein>
<organism evidence="1 2">
    <name type="scientific">Paragemmobacter straminiformis</name>
    <dbReference type="NCBI Taxonomy" id="2045119"/>
    <lineage>
        <taxon>Bacteria</taxon>
        <taxon>Pseudomonadati</taxon>
        <taxon>Pseudomonadota</taxon>
        <taxon>Alphaproteobacteria</taxon>
        <taxon>Rhodobacterales</taxon>
        <taxon>Paracoccaceae</taxon>
        <taxon>Paragemmobacter</taxon>
    </lineage>
</organism>
<dbReference type="EMBL" id="JACLQD010000002">
    <property type="protein sequence ID" value="MBC2835386.1"/>
    <property type="molecule type" value="Genomic_DNA"/>
</dbReference>
<dbReference type="AlphaFoldDB" id="A0A842I6Z1"/>
<gene>
    <name evidence="1" type="ORF">H7F16_07690</name>
</gene>
<name>A0A842I6Z1_9RHOB</name>
<keyword evidence="2" id="KW-1185">Reference proteome</keyword>
<dbReference type="Proteomes" id="UP000555411">
    <property type="component" value="Unassembled WGS sequence"/>
</dbReference>
<comment type="caution">
    <text evidence="1">The sequence shown here is derived from an EMBL/GenBank/DDBJ whole genome shotgun (WGS) entry which is preliminary data.</text>
</comment>
<dbReference type="InterPro" id="IPR010865">
    <property type="entry name" value="DUF1499"/>
</dbReference>
<reference evidence="1 2" key="1">
    <citation type="journal article" date="2017" name="Int. J. Syst. Evol. Microbiol.">
        <title>Gemmobacter straminiformis sp. nov., isolated from an artificial fountain.</title>
        <authorList>
            <person name="Kang J.Y."/>
            <person name="Kim M.J."/>
            <person name="Chun J."/>
            <person name="Son K.P."/>
            <person name="Jahng K.Y."/>
        </authorList>
    </citation>
    <scope>NUCLEOTIDE SEQUENCE [LARGE SCALE GENOMIC DNA]</scope>
    <source>
        <strain evidence="1 2">CAM-8</strain>
    </source>
</reference>
<sequence length="145" mass="15795">MILLGGLGLVAAFAIYVRLAPSDPARWNISLPMDAPDDCMVRPARGSASVSCLIAEDPTVLLRQLEGIVLATPRTTRLAGSPEEGRITWITRSRLWGFPDYTTVQVSQTCTGTRIDIFARLRFGGDDMGVNAGRLSVWFARLTAE</sequence>
<accession>A0A842I6Z1</accession>
<evidence type="ECO:0000313" key="1">
    <source>
        <dbReference type="EMBL" id="MBC2835386.1"/>
    </source>
</evidence>
<dbReference type="Pfam" id="PF07386">
    <property type="entry name" value="DUF1499"/>
    <property type="match status" value="1"/>
</dbReference>
<evidence type="ECO:0000313" key="2">
    <source>
        <dbReference type="Proteomes" id="UP000555411"/>
    </source>
</evidence>
<proteinExistence type="predicted"/>